<evidence type="ECO:0000259" key="3">
    <source>
        <dbReference type="Pfam" id="PF08044"/>
    </source>
</evidence>
<dbReference type="EMBL" id="CP019606">
    <property type="protein sequence ID" value="AQP47579.1"/>
    <property type="molecule type" value="Genomic_DNA"/>
</dbReference>
<dbReference type="KEGG" id="tes:BW730_08825"/>
<organism evidence="4 5">
    <name type="scientific">Tessaracoccus aquimaris</name>
    <dbReference type="NCBI Taxonomy" id="1332264"/>
    <lineage>
        <taxon>Bacteria</taxon>
        <taxon>Bacillati</taxon>
        <taxon>Actinomycetota</taxon>
        <taxon>Actinomycetes</taxon>
        <taxon>Propionibacteriales</taxon>
        <taxon>Propionibacteriaceae</taxon>
        <taxon>Tessaracoccus</taxon>
    </lineage>
</organism>
<dbReference type="STRING" id="1332264.BW730_08825"/>
<evidence type="ECO:0000313" key="5">
    <source>
        <dbReference type="Proteomes" id="UP000188145"/>
    </source>
</evidence>
<dbReference type="Pfam" id="PF08044">
    <property type="entry name" value="DUF1707"/>
    <property type="match status" value="1"/>
</dbReference>
<feature type="domain" description="DUF1707" evidence="3">
    <location>
        <begin position="22"/>
        <end position="71"/>
    </location>
</feature>
<reference evidence="5" key="1">
    <citation type="submission" date="2017-02" db="EMBL/GenBank/DDBJ databases">
        <title>Tessaracoccus aquaemaris sp. nov., isolated from the intestine of a Korean rockfish, Sebastes schlegelii, in a marine aquaculture pond.</title>
        <authorList>
            <person name="Tak E.J."/>
            <person name="Bae J.-W."/>
        </authorList>
    </citation>
    <scope>NUCLEOTIDE SEQUENCE [LARGE SCALE GENOMIC DNA]</scope>
    <source>
        <strain evidence="5">NSG39</strain>
    </source>
</reference>
<feature type="transmembrane region" description="Helical" evidence="2">
    <location>
        <begin position="100"/>
        <end position="123"/>
    </location>
</feature>
<evidence type="ECO:0000313" key="4">
    <source>
        <dbReference type="EMBL" id="AQP47579.1"/>
    </source>
</evidence>
<dbReference type="AlphaFoldDB" id="A0A1Q2CN97"/>
<evidence type="ECO:0000256" key="1">
    <source>
        <dbReference type="SAM" id="MobiDB-lite"/>
    </source>
</evidence>
<proteinExistence type="predicted"/>
<keyword evidence="5" id="KW-1185">Reference proteome</keyword>
<dbReference type="InterPro" id="IPR012551">
    <property type="entry name" value="DUF1707_SHOCT-like"/>
</dbReference>
<name>A0A1Q2CN97_9ACTN</name>
<dbReference type="Proteomes" id="UP000188145">
    <property type="component" value="Chromosome"/>
</dbReference>
<keyword evidence="2" id="KW-1133">Transmembrane helix</keyword>
<gene>
    <name evidence="4" type="ORF">BW730_08825</name>
</gene>
<keyword evidence="2" id="KW-0812">Transmembrane</keyword>
<evidence type="ECO:0000256" key="2">
    <source>
        <dbReference type="SAM" id="Phobius"/>
    </source>
</evidence>
<sequence length="124" mass="12871">MMGTMALPPSSKYLQRSGDPVDDVERESLTQRLNAAFADGRITHDEYAEGMDTVYAAGKLGDLVPVIERLPAAADNTPAIVQQGGVPAGNVSQPRDLAPFAVAVGVVGVALIAVIAVLVAVLLF</sequence>
<keyword evidence="2" id="KW-0472">Membrane</keyword>
<feature type="region of interest" description="Disordered" evidence="1">
    <location>
        <begin position="1"/>
        <end position="23"/>
    </location>
</feature>
<protein>
    <recommendedName>
        <fullName evidence="3">DUF1707 domain-containing protein</fullName>
    </recommendedName>
</protein>
<accession>A0A1Q2CN97</accession>